<dbReference type="InterPro" id="IPR037066">
    <property type="entry name" value="Plug_dom_sf"/>
</dbReference>
<dbReference type="PANTHER" id="PTHR40980:SF5">
    <property type="entry name" value="TONB-DEPENDENT RECEPTOR"/>
    <property type="match status" value="1"/>
</dbReference>
<dbReference type="SUPFAM" id="SSF49464">
    <property type="entry name" value="Carboxypeptidase regulatory domain-like"/>
    <property type="match status" value="1"/>
</dbReference>
<protein>
    <submittedName>
        <fullName evidence="8">TonB-dependent receptor</fullName>
    </submittedName>
</protein>
<dbReference type="InterPro" id="IPR000531">
    <property type="entry name" value="Beta-barrel_TonB"/>
</dbReference>
<keyword evidence="2 4" id="KW-0472">Membrane</keyword>
<gene>
    <name evidence="8" type="ORF">H9625_05585</name>
</gene>
<dbReference type="Gene3D" id="2.60.40.1120">
    <property type="entry name" value="Carboxypeptidase-like, regulatory domain"/>
    <property type="match status" value="1"/>
</dbReference>
<dbReference type="Gene3D" id="2.170.130.10">
    <property type="entry name" value="TonB-dependent receptor, plug domain"/>
    <property type="match status" value="1"/>
</dbReference>
<dbReference type="InterPro" id="IPR008969">
    <property type="entry name" value="CarboxyPept-like_regulatory"/>
</dbReference>
<dbReference type="SUPFAM" id="SSF56935">
    <property type="entry name" value="Porins"/>
    <property type="match status" value="1"/>
</dbReference>
<evidence type="ECO:0000256" key="2">
    <source>
        <dbReference type="ARBA" id="ARBA00023136"/>
    </source>
</evidence>
<comment type="subcellular location">
    <subcellularLocation>
        <location evidence="1 4">Cell outer membrane</location>
    </subcellularLocation>
</comment>
<dbReference type="Gene3D" id="2.40.170.20">
    <property type="entry name" value="TonB-dependent receptor, beta-barrel domain"/>
    <property type="match status" value="1"/>
</dbReference>
<evidence type="ECO:0000259" key="7">
    <source>
        <dbReference type="Pfam" id="PF07715"/>
    </source>
</evidence>
<keyword evidence="3" id="KW-0998">Cell outer membrane</keyword>
<name>A0ABR8Y6U4_9BACT</name>
<evidence type="ECO:0000259" key="6">
    <source>
        <dbReference type="Pfam" id="PF00593"/>
    </source>
</evidence>
<keyword evidence="4" id="KW-0798">TonB box</keyword>
<evidence type="ECO:0000256" key="3">
    <source>
        <dbReference type="ARBA" id="ARBA00023237"/>
    </source>
</evidence>
<evidence type="ECO:0000256" key="1">
    <source>
        <dbReference type="ARBA" id="ARBA00004442"/>
    </source>
</evidence>
<dbReference type="PANTHER" id="PTHR40980">
    <property type="entry name" value="PLUG DOMAIN-CONTAINING PROTEIN"/>
    <property type="match status" value="1"/>
</dbReference>
<dbReference type="InterPro" id="IPR036942">
    <property type="entry name" value="Beta-barrel_TonB_sf"/>
</dbReference>
<dbReference type="Pfam" id="PF00593">
    <property type="entry name" value="TonB_dep_Rec_b-barrel"/>
    <property type="match status" value="1"/>
</dbReference>
<keyword evidence="8" id="KW-0675">Receptor</keyword>
<dbReference type="EMBL" id="JACSPP010000011">
    <property type="protein sequence ID" value="MBD8039925.1"/>
    <property type="molecule type" value="Genomic_DNA"/>
</dbReference>
<evidence type="ECO:0000256" key="4">
    <source>
        <dbReference type="RuleBase" id="RU003357"/>
    </source>
</evidence>
<organism evidence="8 9">
    <name type="scientific">Phocaeicola intestinalis</name>
    <dbReference type="NCBI Taxonomy" id="2762212"/>
    <lineage>
        <taxon>Bacteria</taxon>
        <taxon>Pseudomonadati</taxon>
        <taxon>Bacteroidota</taxon>
        <taxon>Bacteroidia</taxon>
        <taxon>Bacteroidales</taxon>
        <taxon>Bacteroidaceae</taxon>
        <taxon>Phocaeicola</taxon>
    </lineage>
</organism>
<feature type="domain" description="TonB-dependent receptor-like beta-barrel" evidence="6">
    <location>
        <begin position="480"/>
        <end position="862"/>
    </location>
</feature>
<reference evidence="8 9" key="1">
    <citation type="submission" date="2020-08" db="EMBL/GenBank/DDBJ databases">
        <title>A Genomic Blueprint of the Chicken Gut Microbiome.</title>
        <authorList>
            <person name="Gilroy R."/>
            <person name="Ravi A."/>
            <person name="Getino M."/>
            <person name="Pursley I."/>
            <person name="Horton D.L."/>
            <person name="Alikhan N.-F."/>
            <person name="Baker D."/>
            <person name="Gharbi K."/>
            <person name="Hall N."/>
            <person name="Watson M."/>
            <person name="Adriaenssens E.M."/>
            <person name="Foster-Nyarko E."/>
            <person name="Jarju S."/>
            <person name="Secka A."/>
            <person name="Antonio M."/>
            <person name="Oren A."/>
            <person name="Chaudhuri R."/>
            <person name="La Ragione R.M."/>
            <person name="Hildebrand F."/>
            <person name="Pallen M.J."/>
        </authorList>
    </citation>
    <scope>NUCLEOTIDE SEQUENCE [LARGE SCALE GENOMIC DNA]</scope>
    <source>
        <strain evidence="8 9">Sa1CVN1</strain>
    </source>
</reference>
<dbReference type="Proteomes" id="UP000620874">
    <property type="component" value="Unassembled WGS sequence"/>
</dbReference>
<feature type="domain" description="TonB-dependent receptor plug" evidence="7">
    <location>
        <begin position="134"/>
        <end position="229"/>
    </location>
</feature>
<feature type="chain" id="PRO_5046192446" evidence="5">
    <location>
        <begin position="24"/>
        <end position="899"/>
    </location>
</feature>
<dbReference type="InterPro" id="IPR012910">
    <property type="entry name" value="Plug_dom"/>
</dbReference>
<comment type="similarity">
    <text evidence="4">Belongs to the TonB-dependent receptor family.</text>
</comment>
<evidence type="ECO:0000256" key="5">
    <source>
        <dbReference type="SAM" id="SignalP"/>
    </source>
</evidence>
<comment type="caution">
    <text evidence="8">The sequence shown here is derived from an EMBL/GenBank/DDBJ whole genome shotgun (WGS) entry which is preliminary data.</text>
</comment>
<accession>A0ABR8Y6U4</accession>
<dbReference type="Pfam" id="PF07715">
    <property type="entry name" value="Plug"/>
    <property type="match status" value="1"/>
</dbReference>
<evidence type="ECO:0000313" key="9">
    <source>
        <dbReference type="Proteomes" id="UP000620874"/>
    </source>
</evidence>
<sequence length="899" mass="100561">MKRVRKWMTSAVLLSMFAANVFAVEVNVNVKGCIKDQKSKEPLIGATIRIVGSNIGAVTDIDGNFQLKGVEDGIYDIEIKYVGYKTTVKRQVKVEDNKVTTLDFELEPDTQMLSDVVVVAKANRESENVTLLEQKKSVVAIQSVGAQELSRKGVGDAEGAVTKISGISKQDGVKNVFVRGLGDRYNLTTLNRFPIPSEDPEYKNIALDFFSTDIIQSVDVNKAFYGNTYADVAGANINISSKELVGYGEINASVSGGFNTQSLSSDFLKLDGVNAFGFADSKQPGDDLSVYNFQNRLDPSKKSGLVNQSYSISGGKKFDIHDNPLSFYLIASHNRDYSYYEEEVRNSITTGELSQDMLGKKSNVETSQVVMANLNYLHDHKYELTYNFIMLHASRESVGDYLGMDADYQSSDTYEGFMRRQQTNDNLLFVNQLDTKWALADKLDFNVGAAYNIIKGLEPDRRINNLVKTDRGYVPMKGTGIQQRYFSELNEDDLNIRAGFTYKLPDNFSQESNIQLGYAGRIVDDNFTATEYDMSVVRQEEFDINNVRFDNYYTQENLDNNYFILDKNIDEYGVNKNIHSAYVEATYQFTEGFIANVGVKYDKVNMDVDYNVNRGGTQGSQSINKDYVLPSINLRYNFNDKHSLRFAASKTYTLPQAKEISPFRYVNVTFNSQGNPDLQPSDNYNVDLKWDWYLSSGELISVTGFYKYIKNPISRIEIASAGGFLSYENIADHATVAGAEIEIRKDLFSHPMQDGGLQKLSFGVNGAYTYTCAKVPLATDPTGSQLEGAAPWLVNADLTYLVRKGSNSFTNALVFNYFSDRLYTIGTQGYQDIVENGIPTLDFVSSAKIGEHFTISLKAQNLLNSVHQLTRKGNATNEEVVLSKYRRGIDFSLGVACTF</sequence>
<feature type="signal peptide" evidence="5">
    <location>
        <begin position="1"/>
        <end position="23"/>
    </location>
</feature>
<keyword evidence="5" id="KW-0732">Signal</keyword>
<evidence type="ECO:0000313" key="8">
    <source>
        <dbReference type="EMBL" id="MBD8039925.1"/>
    </source>
</evidence>
<dbReference type="Pfam" id="PF13715">
    <property type="entry name" value="CarbopepD_reg_2"/>
    <property type="match status" value="1"/>
</dbReference>
<keyword evidence="9" id="KW-1185">Reference proteome</keyword>
<proteinExistence type="inferred from homology"/>